<name>A0A112KEY3_NEIME</name>
<protein>
    <submittedName>
        <fullName evidence="1">Uncharacterized protein</fullName>
    </submittedName>
</protein>
<dbReference type="AlphaFoldDB" id="A0A112KEY3"/>
<evidence type="ECO:0000313" key="1">
    <source>
        <dbReference type="EMBL" id="SUA18452.1"/>
    </source>
</evidence>
<organism evidence="1 2">
    <name type="scientific">Neisseria meningitidis</name>
    <dbReference type="NCBI Taxonomy" id="487"/>
    <lineage>
        <taxon>Bacteria</taxon>
        <taxon>Pseudomonadati</taxon>
        <taxon>Pseudomonadota</taxon>
        <taxon>Betaproteobacteria</taxon>
        <taxon>Neisseriales</taxon>
        <taxon>Neisseriaceae</taxon>
        <taxon>Neisseria</taxon>
    </lineage>
</organism>
<proteinExistence type="predicted"/>
<accession>A0A112KEY3</accession>
<gene>
    <name evidence="1" type="ORF">NCTC8554_00130</name>
</gene>
<reference evidence="1 2" key="1">
    <citation type="submission" date="2018-06" db="EMBL/GenBank/DDBJ databases">
        <authorList>
            <consortium name="Pathogen Informatics"/>
            <person name="Doyle S."/>
        </authorList>
    </citation>
    <scope>NUCLEOTIDE SEQUENCE [LARGE SCALE GENOMIC DNA]</scope>
    <source>
        <strain evidence="1 2">NCTC8554</strain>
    </source>
</reference>
<dbReference type="EMBL" id="UGRP01000001">
    <property type="protein sequence ID" value="SUA18452.1"/>
    <property type="molecule type" value="Genomic_DNA"/>
</dbReference>
<dbReference type="Proteomes" id="UP000254176">
    <property type="component" value="Unassembled WGS sequence"/>
</dbReference>
<sequence length="34" mass="4213">MYLEIYEKQENLNLMIFNKQLVIYSLLLVMDYNI</sequence>
<evidence type="ECO:0000313" key="2">
    <source>
        <dbReference type="Proteomes" id="UP000254176"/>
    </source>
</evidence>